<dbReference type="Proteomes" id="UP001146120">
    <property type="component" value="Unassembled WGS sequence"/>
</dbReference>
<dbReference type="AlphaFoldDB" id="A0AAV2Z529"/>
<evidence type="ECO:0000313" key="1">
    <source>
        <dbReference type="EMBL" id="DBA01777.1"/>
    </source>
</evidence>
<accession>A0AAV2Z529</accession>
<reference evidence="1" key="2">
    <citation type="journal article" date="2023" name="Microbiol Resour">
        <title>Decontamination and Annotation of the Draft Genome Sequence of the Oomycete Lagenidium giganteum ARSEF 373.</title>
        <authorList>
            <person name="Morgan W.R."/>
            <person name="Tartar A."/>
        </authorList>
    </citation>
    <scope>NUCLEOTIDE SEQUENCE</scope>
    <source>
        <strain evidence="1">ARSEF 373</strain>
    </source>
</reference>
<proteinExistence type="predicted"/>
<keyword evidence="2" id="KW-1185">Reference proteome</keyword>
<dbReference type="Gene3D" id="3.80.10.10">
    <property type="entry name" value="Ribonuclease Inhibitor"/>
    <property type="match status" value="1"/>
</dbReference>
<evidence type="ECO:0000313" key="2">
    <source>
        <dbReference type="Proteomes" id="UP001146120"/>
    </source>
</evidence>
<reference evidence="1" key="1">
    <citation type="submission" date="2022-11" db="EMBL/GenBank/DDBJ databases">
        <authorList>
            <person name="Morgan W.R."/>
            <person name="Tartar A."/>
        </authorList>
    </citation>
    <scope>NUCLEOTIDE SEQUENCE</scope>
    <source>
        <strain evidence="1">ARSEF 373</strain>
    </source>
</reference>
<sequence>MSASVYYRLGAIFLVRTHLTELPAALLQGDLPPTLREIDVIVSNLTTLPSDLHLKWPYVRTAYFDHGQLGHVPPVLGQMALDSLSLVDNNISVIPDDIFADKYFQYLSLNSNPLTVMPSQLGHLDTMYELQILFTNISTIDDPWLSSHDFPALSFMMYAFHSPICGNSTAAANWPNLDLRRLGNMPSLTLVCRPHYSVYSGIVSYSWYALKGKTEERRIR</sequence>
<comment type="caution">
    <text evidence="1">The sequence shown here is derived from an EMBL/GenBank/DDBJ whole genome shotgun (WGS) entry which is preliminary data.</text>
</comment>
<organism evidence="1 2">
    <name type="scientific">Lagenidium giganteum</name>
    <dbReference type="NCBI Taxonomy" id="4803"/>
    <lineage>
        <taxon>Eukaryota</taxon>
        <taxon>Sar</taxon>
        <taxon>Stramenopiles</taxon>
        <taxon>Oomycota</taxon>
        <taxon>Peronosporomycetes</taxon>
        <taxon>Pythiales</taxon>
        <taxon>Pythiaceae</taxon>
    </lineage>
</organism>
<dbReference type="InterPro" id="IPR032675">
    <property type="entry name" value="LRR_dom_sf"/>
</dbReference>
<name>A0AAV2Z529_9STRA</name>
<dbReference type="EMBL" id="DAKRPA010000042">
    <property type="protein sequence ID" value="DBA01777.1"/>
    <property type="molecule type" value="Genomic_DNA"/>
</dbReference>
<protein>
    <submittedName>
        <fullName evidence="1">Uncharacterized protein</fullName>
    </submittedName>
</protein>
<dbReference type="SUPFAM" id="SSF52058">
    <property type="entry name" value="L domain-like"/>
    <property type="match status" value="1"/>
</dbReference>
<gene>
    <name evidence="1" type="ORF">N0F65_010187</name>
</gene>